<evidence type="ECO:0000256" key="2">
    <source>
        <dbReference type="ARBA" id="ARBA00022737"/>
    </source>
</evidence>
<dbReference type="Gene3D" id="2.120.10.80">
    <property type="entry name" value="Kelch-type beta propeller"/>
    <property type="match status" value="1"/>
</dbReference>
<dbReference type="PANTHER" id="PTHR46344:SF27">
    <property type="entry name" value="KELCH REPEAT SUPERFAMILY PROTEIN"/>
    <property type="match status" value="1"/>
</dbReference>
<evidence type="ECO:0000313" key="4">
    <source>
        <dbReference type="Proteomes" id="UP001626550"/>
    </source>
</evidence>
<dbReference type="SMART" id="SM00612">
    <property type="entry name" value="Kelch"/>
    <property type="match status" value="4"/>
</dbReference>
<dbReference type="SUPFAM" id="SSF117281">
    <property type="entry name" value="Kelch motif"/>
    <property type="match status" value="1"/>
</dbReference>
<dbReference type="AlphaFoldDB" id="A0ABD2QEE0"/>
<protein>
    <submittedName>
        <fullName evidence="3">Uncharacterized protein</fullName>
    </submittedName>
</protein>
<sequence length="435" mass="49943">MNLTHYLVKQANSSVYELFDPSLQDTCSTKKNGIMRIAIEPHKHPSIMGFAYYLTFTKAGHQMENSVPVRLQKCPGMNKYEYTLCGNWMPVPDDNECIPIGSLVEYMYEKCSHQGMVLSRDCKAGNFTLWFLNEYENSEQKMRKKRIVEKNEKSQNGKWYFIGGLHENQAQYFDFDNWQLKKADNIPDLFVNTAYAAAVSAEGTLFFTGGSTEMRNKYVNTTYLLNADDPDDWKQGPSMLRARAYHSLVYLNGRIYALGGRSSNEFLKTCEYLQVNVTENTLSEWKQCAPMKEARSKFATTVYDGKIYVFGGEVITRTYYKFSGTAERYDPETDSWISLPTMPSKTSSQIAVVFKDKIYVAGGRTFNAYKIIGATKTVDVYDIANNKWKTEFSDEDKINMDPHDPSYLYLLDDTQLNIYKTDPHHFETSLTTVAK</sequence>
<proteinExistence type="predicted"/>
<dbReference type="PANTHER" id="PTHR46344">
    <property type="entry name" value="OS02G0202900 PROTEIN"/>
    <property type="match status" value="1"/>
</dbReference>
<dbReference type="EMBL" id="JBJKFK010000311">
    <property type="protein sequence ID" value="KAL3317911.1"/>
    <property type="molecule type" value="Genomic_DNA"/>
</dbReference>
<evidence type="ECO:0000313" key="3">
    <source>
        <dbReference type="EMBL" id="KAL3317911.1"/>
    </source>
</evidence>
<name>A0ABD2QEE0_9PLAT</name>
<reference evidence="3 4" key="1">
    <citation type="submission" date="2024-11" db="EMBL/GenBank/DDBJ databases">
        <title>Adaptive evolution of stress response genes in parasites aligns with host niche diversity.</title>
        <authorList>
            <person name="Hahn C."/>
            <person name="Resl P."/>
        </authorList>
    </citation>
    <scope>NUCLEOTIDE SEQUENCE [LARGE SCALE GENOMIC DNA]</scope>
    <source>
        <strain evidence="3">EGGRZ-B1_66</strain>
        <tissue evidence="3">Body</tissue>
    </source>
</reference>
<gene>
    <name evidence="3" type="ORF">Ciccas_003434</name>
</gene>
<evidence type="ECO:0000256" key="1">
    <source>
        <dbReference type="ARBA" id="ARBA00022441"/>
    </source>
</evidence>
<dbReference type="Pfam" id="PF24681">
    <property type="entry name" value="Kelch_KLHDC2_KLHL20_DRC7"/>
    <property type="match status" value="1"/>
</dbReference>
<organism evidence="3 4">
    <name type="scientific">Cichlidogyrus casuarinus</name>
    <dbReference type="NCBI Taxonomy" id="1844966"/>
    <lineage>
        <taxon>Eukaryota</taxon>
        <taxon>Metazoa</taxon>
        <taxon>Spiralia</taxon>
        <taxon>Lophotrochozoa</taxon>
        <taxon>Platyhelminthes</taxon>
        <taxon>Monogenea</taxon>
        <taxon>Monopisthocotylea</taxon>
        <taxon>Dactylogyridea</taxon>
        <taxon>Ancyrocephalidae</taxon>
        <taxon>Cichlidogyrus</taxon>
    </lineage>
</organism>
<keyword evidence="2" id="KW-0677">Repeat</keyword>
<keyword evidence="1" id="KW-0880">Kelch repeat</keyword>
<keyword evidence="4" id="KW-1185">Reference proteome</keyword>
<accession>A0ABD2QEE0</accession>
<dbReference type="InterPro" id="IPR006652">
    <property type="entry name" value="Kelch_1"/>
</dbReference>
<dbReference type="InterPro" id="IPR015915">
    <property type="entry name" value="Kelch-typ_b-propeller"/>
</dbReference>
<comment type="caution">
    <text evidence="3">The sequence shown here is derived from an EMBL/GenBank/DDBJ whole genome shotgun (WGS) entry which is preliminary data.</text>
</comment>
<dbReference type="Proteomes" id="UP001626550">
    <property type="component" value="Unassembled WGS sequence"/>
</dbReference>